<feature type="compositionally biased region" description="Acidic residues" evidence="1">
    <location>
        <begin position="30"/>
        <end position="40"/>
    </location>
</feature>
<organism evidence="2 3">
    <name type="scientific">Scomber scombrus</name>
    <name type="common">Atlantic mackerel</name>
    <name type="synonym">Scomber vernalis</name>
    <dbReference type="NCBI Taxonomy" id="13677"/>
    <lineage>
        <taxon>Eukaryota</taxon>
        <taxon>Metazoa</taxon>
        <taxon>Chordata</taxon>
        <taxon>Craniata</taxon>
        <taxon>Vertebrata</taxon>
        <taxon>Euteleostomi</taxon>
        <taxon>Actinopterygii</taxon>
        <taxon>Neopterygii</taxon>
        <taxon>Teleostei</taxon>
        <taxon>Neoteleostei</taxon>
        <taxon>Acanthomorphata</taxon>
        <taxon>Pelagiaria</taxon>
        <taxon>Scombriformes</taxon>
        <taxon>Scombridae</taxon>
        <taxon>Scomber</taxon>
    </lineage>
</organism>
<keyword evidence="3" id="KW-1185">Reference proteome</keyword>
<dbReference type="AlphaFoldDB" id="A0AAV1QM15"/>
<gene>
    <name evidence="2" type="ORF">FSCOSCO3_A003327</name>
</gene>
<comment type="caution">
    <text evidence="2">The sequence shown here is derived from an EMBL/GenBank/DDBJ whole genome shotgun (WGS) entry which is preliminary data.</text>
</comment>
<proteinExistence type="predicted"/>
<sequence length="113" mass="12434">SDMGEMDLEEDQVSLLENCVIEVSSLSEEGSGEDSSDEDYVPPPRIRLEAAVESRPKIDKLPVISADETVHDFPENTGTSTEPEEGEQLSSGQLKVLIADDVQLSYMRRTCCN</sequence>
<accession>A0AAV1QM15</accession>
<dbReference type="Proteomes" id="UP001314229">
    <property type="component" value="Unassembled WGS sequence"/>
</dbReference>
<evidence type="ECO:0000313" key="3">
    <source>
        <dbReference type="Proteomes" id="UP001314229"/>
    </source>
</evidence>
<protein>
    <submittedName>
        <fullName evidence="2">Uncharacterized protein LOC119503727</fullName>
    </submittedName>
</protein>
<evidence type="ECO:0000313" key="2">
    <source>
        <dbReference type="EMBL" id="CAK6983731.1"/>
    </source>
</evidence>
<dbReference type="EMBL" id="CAWUFR010001434">
    <property type="protein sequence ID" value="CAK6983731.1"/>
    <property type="molecule type" value="Genomic_DNA"/>
</dbReference>
<feature type="region of interest" description="Disordered" evidence="1">
    <location>
        <begin position="24"/>
        <end position="43"/>
    </location>
</feature>
<feature type="region of interest" description="Disordered" evidence="1">
    <location>
        <begin position="62"/>
        <end position="92"/>
    </location>
</feature>
<name>A0AAV1QM15_SCOSC</name>
<reference evidence="2 3" key="1">
    <citation type="submission" date="2024-01" db="EMBL/GenBank/DDBJ databases">
        <authorList>
            <person name="Alioto T."/>
            <person name="Alioto T."/>
            <person name="Gomez Garrido J."/>
        </authorList>
    </citation>
    <scope>NUCLEOTIDE SEQUENCE [LARGE SCALE GENOMIC DNA]</scope>
</reference>
<evidence type="ECO:0000256" key="1">
    <source>
        <dbReference type="SAM" id="MobiDB-lite"/>
    </source>
</evidence>
<feature type="non-terminal residue" evidence="2">
    <location>
        <position position="1"/>
    </location>
</feature>